<organism evidence="11 12">
    <name type="scientific">Oldenlandia corymbosa var. corymbosa</name>
    <dbReference type="NCBI Taxonomy" id="529605"/>
    <lineage>
        <taxon>Eukaryota</taxon>
        <taxon>Viridiplantae</taxon>
        <taxon>Streptophyta</taxon>
        <taxon>Embryophyta</taxon>
        <taxon>Tracheophyta</taxon>
        <taxon>Spermatophyta</taxon>
        <taxon>Magnoliopsida</taxon>
        <taxon>eudicotyledons</taxon>
        <taxon>Gunneridae</taxon>
        <taxon>Pentapetalae</taxon>
        <taxon>asterids</taxon>
        <taxon>lamiids</taxon>
        <taxon>Gentianales</taxon>
        <taxon>Rubiaceae</taxon>
        <taxon>Rubioideae</taxon>
        <taxon>Spermacoceae</taxon>
        <taxon>Hedyotis-Oldenlandia complex</taxon>
        <taxon>Oldenlandia</taxon>
    </lineage>
</organism>
<dbReference type="CDD" id="cd14798">
    <property type="entry name" value="RX-CC_like"/>
    <property type="match status" value="1"/>
</dbReference>
<dbReference type="AlphaFoldDB" id="A0AAV1DHC8"/>
<dbReference type="FunFam" id="3.40.50.300:FF:001091">
    <property type="entry name" value="Probable disease resistance protein At1g61300"/>
    <property type="match status" value="1"/>
</dbReference>
<protein>
    <submittedName>
        <fullName evidence="11">OLC1v1005755C2</fullName>
    </submittedName>
</protein>
<sequence length="935" mass="106922">MAQAAVSAAPQTLGSLVIQQAKFLSGVTDQVEEIRTELKQMQLFLKDADSRKHDDEIVVNWLKEIRLLSYRVEDIVETCTKSLYKIGLEIARAKRDISGLTCSLQKYDIRAISGGGGVAGESSYSLENENQWWGRQTYGHQIEEHFVGMKKDVKNLVALVVDDGGKHHNVISIRGMGGLGKTTLARKVYQHKDVQRRFERFAWACVTQRPRIRSILQDILTQLLGPAKKAEVKEMEDREMVQQLHQVQKEMECLVVLDDIWSADDWNSLVAAFPIVQGRSKILFTTRDRKVAEIGSPYDPKFLTEDESWELLQKIAFSRINARDSKIDPELENVGKEMVHKCGGLPLAISVLGGILKDKTSLNEWNEVNKYVSLYLNNREDYLNRGVVARVLSLSYDELPYHLKPCFLYLACLKEDEKIDVEHLYHLWIAEGMVSSQHRRSDETLRDVAERYLEELAHRSLVQVRLRTPQTGRKYKTCNLHDMMRDLCVDKGREEEFIQVVDLQLGRQTLGESSLLSNNVACRLVLHMDHEFALGASEASTWAHQENNRQLRSILCVGKHDDKMISWPQGILDLVGTKSLRALQFKGYDFEHKDFPVDIQKMVHLRYLNITSCSSLVQVPPSIAELPFLQTLYIKVESKIKVPNVICKMKQLRHLYMDCPRYLDENGKLRLHGLTELETLWGVESSIDEVSDISSLLNLRFLHARILDAASLNVVVEHIRTNGHKLKEVSLSIDLTIWLGPFDLVGSYEGSLLKKLLMCGNIHKLELMVQTRKFPRYESGMFQNLVTLDMYYNKIEEDPMETLEMLPHLQNLVLGSDAYIGQVMACHSWGFPKLINLSLMRLSNLKCWRVEEGSMPKLSSISIWGCSKLEMIPDGLQFVRSLQRLAIIGMPSDFCERIRTIYGNEGVDYYRIKHVPGILVGTPATYFPMNELEGK</sequence>
<gene>
    <name evidence="11" type="ORF">OLC1_LOCUS15046</name>
</gene>
<dbReference type="InterPro" id="IPR041118">
    <property type="entry name" value="Rx_N"/>
</dbReference>
<evidence type="ECO:0000256" key="1">
    <source>
        <dbReference type="ARBA" id="ARBA00008894"/>
    </source>
</evidence>
<dbReference type="Gene3D" id="3.80.10.10">
    <property type="entry name" value="Ribonuclease Inhibitor"/>
    <property type="match status" value="1"/>
</dbReference>
<evidence type="ECO:0000313" key="11">
    <source>
        <dbReference type="EMBL" id="CAI9106566.1"/>
    </source>
</evidence>
<evidence type="ECO:0000259" key="7">
    <source>
        <dbReference type="Pfam" id="PF00931"/>
    </source>
</evidence>
<dbReference type="InterPro" id="IPR044974">
    <property type="entry name" value="Disease_R_plants"/>
</dbReference>
<feature type="domain" description="Disease resistance protein winged helix" evidence="9">
    <location>
        <begin position="415"/>
        <end position="488"/>
    </location>
</feature>
<evidence type="ECO:0000313" key="12">
    <source>
        <dbReference type="Proteomes" id="UP001161247"/>
    </source>
</evidence>
<dbReference type="PANTHER" id="PTHR23155:SF1185">
    <property type="entry name" value="DISEASE RESISTANCE RPP8-LIKE PROTEIN 3-RELATED"/>
    <property type="match status" value="1"/>
</dbReference>
<keyword evidence="6" id="KW-0067">ATP-binding</keyword>
<evidence type="ECO:0000256" key="5">
    <source>
        <dbReference type="ARBA" id="ARBA00022821"/>
    </source>
</evidence>
<dbReference type="SUPFAM" id="SSF52058">
    <property type="entry name" value="L domain-like"/>
    <property type="match status" value="1"/>
</dbReference>
<evidence type="ECO:0000259" key="8">
    <source>
        <dbReference type="Pfam" id="PF18052"/>
    </source>
</evidence>
<dbReference type="Gene3D" id="1.10.10.10">
    <property type="entry name" value="Winged helix-like DNA-binding domain superfamily/Winged helix DNA-binding domain"/>
    <property type="match status" value="1"/>
</dbReference>
<dbReference type="GO" id="GO:0051607">
    <property type="term" value="P:defense response to virus"/>
    <property type="evidence" value="ECO:0007669"/>
    <property type="project" value="UniProtKB-ARBA"/>
</dbReference>
<evidence type="ECO:0000256" key="4">
    <source>
        <dbReference type="ARBA" id="ARBA00022741"/>
    </source>
</evidence>
<dbReference type="Gene3D" id="3.40.50.300">
    <property type="entry name" value="P-loop containing nucleotide triphosphate hydrolases"/>
    <property type="match status" value="1"/>
</dbReference>
<dbReference type="InterPro" id="IPR038005">
    <property type="entry name" value="RX-like_CC"/>
</dbReference>
<evidence type="ECO:0000256" key="2">
    <source>
        <dbReference type="ARBA" id="ARBA00022614"/>
    </source>
</evidence>
<dbReference type="Pfam" id="PF23559">
    <property type="entry name" value="WHD_DRP"/>
    <property type="match status" value="1"/>
</dbReference>
<dbReference type="FunFam" id="1.10.10.10:FF:000322">
    <property type="entry name" value="Probable disease resistance protein At1g63360"/>
    <property type="match status" value="1"/>
</dbReference>
<accession>A0AAV1DHC8</accession>
<dbReference type="InterPro" id="IPR032675">
    <property type="entry name" value="LRR_dom_sf"/>
</dbReference>
<keyword evidence="5" id="KW-0611">Plant defense</keyword>
<comment type="similarity">
    <text evidence="1">Belongs to the disease resistance NB-LRR family.</text>
</comment>
<dbReference type="InterPro" id="IPR058922">
    <property type="entry name" value="WHD_DRP"/>
</dbReference>
<dbReference type="Pfam" id="PF00931">
    <property type="entry name" value="NB-ARC"/>
    <property type="match status" value="1"/>
</dbReference>
<dbReference type="InterPro" id="IPR036388">
    <property type="entry name" value="WH-like_DNA-bd_sf"/>
</dbReference>
<keyword evidence="12" id="KW-1185">Reference proteome</keyword>
<dbReference type="InterPro" id="IPR042197">
    <property type="entry name" value="Apaf_helical"/>
</dbReference>
<feature type="domain" description="NB-ARC" evidence="7">
    <location>
        <begin position="167"/>
        <end position="318"/>
    </location>
</feature>
<dbReference type="GO" id="GO:0098542">
    <property type="term" value="P:defense response to other organism"/>
    <property type="evidence" value="ECO:0007669"/>
    <property type="project" value="TreeGrafter"/>
</dbReference>
<dbReference type="Pfam" id="PF23598">
    <property type="entry name" value="LRR_14"/>
    <property type="match status" value="1"/>
</dbReference>
<feature type="domain" description="Disease resistance N-terminal" evidence="8">
    <location>
        <begin position="5"/>
        <end position="80"/>
    </location>
</feature>
<keyword evidence="2" id="KW-0433">Leucine-rich repeat</keyword>
<dbReference type="FunFam" id="1.10.8.430:FF:000003">
    <property type="entry name" value="Probable disease resistance protein At5g66910"/>
    <property type="match status" value="1"/>
</dbReference>
<dbReference type="EMBL" id="OX459122">
    <property type="protein sequence ID" value="CAI9106566.1"/>
    <property type="molecule type" value="Genomic_DNA"/>
</dbReference>
<keyword evidence="4" id="KW-0547">Nucleotide-binding</keyword>
<dbReference type="PRINTS" id="PR00364">
    <property type="entry name" value="DISEASERSIST"/>
</dbReference>
<dbReference type="SUPFAM" id="SSF52540">
    <property type="entry name" value="P-loop containing nucleoside triphosphate hydrolases"/>
    <property type="match status" value="1"/>
</dbReference>
<dbReference type="InterPro" id="IPR002182">
    <property type="entry name" value="NB-ARC"/>
</dbReference>
<keyword evidence="3" id="KW-0677">Repeat</keyword>
<dbReference type="InterPro" id="IPR055414">
    <property type="entry name" value="LRR_R13L4/SHOC2-like"/>
</dbReference>
<evidence type="ECO:0000256" key="6">
    <source>
        <dbReference type="ARBA" id="ARBA00022840"/>
    </source>
</evidence>
<evidence type="ECO:0000259" key="10">
    <source>
        <dbReference type="Pfam" id="PF23598"/>
    </source>
</evidence>
<reference evidence="11" key="1">
    <citation type="submission" date="2023-03" db="EMBL/GenBank/DDBJ databases">
        <authorList>
            <person name="Julca I."/>
        </authorList>
    </citation>
    <scope>NUCLEOTIDE SEQUENCE</scope>
</reference>
<dbReference type="Gene3D" id="1.10.8.430">
    <property type="entry name" value="Helical domain of apoptotic protease-activating factors"/>
    <property type="match status" value="1"/>
</dbReference>
<feature type="domain" description="Disease resistance R13L4/SHOC-2-like LRR" evidence="10">
    <location>
        <begin position="550"/>
        <end position="885"/>
    </location>
</feature>
<dbReference type="GO" id="GO:0005524">
    <property type="term" value="F:ATP binding"/>
    <property type="evidence" value="ECO:0007669"/>
    <property type="project" value="UniProtKB-KW"/>
</dbReference>
<dbReference type="Gene3D" id="1.20.5.4130">
    <property type="match status" value="1"/>
</dbReference>
<proteinExistence type="inferred from homology"/>
<evidence type="ECO:0000256" key="3">
    <source>
        <dbReference type="ARBA" id="ARBA00022737"/>
    </source>
</evidence>
<name>A0AAV1DHC8_OLDCO</name>
<evidence type="ECO:0000259" key="9">
    <source>
        <dbReference type="Pfam" id="PF23559"/>
    </source>
</evidence>
<dbReference type="InterPro" id="IPR027417">
    <property type="entry name" value="P-loop_NTPase"/>
</dbReference>
<dbReference type="GO" id="GO:0043531">
    <property type="term" value="F:ADP binding"/>
    <property type="evidence" value="ECO:0007669"/>
    <property type="project" value="InterPro"/>
</dbReference>
<dbReference type="PANTHER" id="PTHR23155">
    <property type="entry name" value="DISEASE RESISTANCE PROTEIN RP"/>
    <property type="match status" value="1"/>
</dbReference>
<dbReference type="Proteomes" id="UP001161247">
    <property type="component" value="Chromosome 5"/>
</dbReference>
<dbReference type="Pfam" id="PF18052">
    <property type="entry name" value="Rx_N"/>
    <property type="match status" value="1"/>
</dbReference>